<dbReference type="PANTHER" id="PTHR11012:SF47">
    <property type="entry name" value="GH22833P"/>
    <property type="match status" value="1"/>
</dbReference>
<dbReference type="VEuPathDB" id="VectorBase:CSON010766"/>
<dbReference type="InterPro" id="IPR015897">
    <property type="entry name" value="CHK_kinase-like"/>
</dbReference>
<dbReference type="SUPFAM" id="SSF56112">
    <property type="entry name" value="Protein kinase-like (PK-like)"/>
    <property type="match status" value="1"/>
</dbReference>
<dbReference type="Gene3D" id="3.90.1200.10">
    <property type="match status" value="1"/>
</dbReference>
<dbReference type="AlphaFoldDB" id="A0A336M2G9"/>
<dbReference type="PANTHER" id="PTHR11012">
    <property type="entry name" value="PROTEIN KINASE-LIKE DOMAIN-CONTAINING"/>
    <property type="match status" value="1"/>
</dbReference>
<dbReference type="Pfam" id="PF02958">
    <property type="entry name" value="EcKL"/>
    <property type="match status" value="1"/>
</dbReference>
<dbReference type="EMBL" id="UFQT01000446">
    <property type="protein sequence ID" value="SSX24402.1"/>
    <property type="molecule type" value="Genomic_DNA"/>
</dbReference>
<dbReference type="InterPro" id="IPR004119">
    <property type="entry name" value="EcKL"/>
</dbReference>
<dbReference type="InterPro" id="IPR011009">
    <property type="entry name" value="Kinase-like_dom_sf"/>
</dbReference>
<reference evidence="2" key="1">
    <citation type="submission" date="2018-07" db="EMBL/GenBank/DDBJ databases">
        <authorList>
            <person name="Quirk P.G."/>
            <person name="Krulwich T.A."/>
        </authorList>
    </citation>
    <scope>NUCLEOTIDE SEQUENCE</scope>
</reference>
<name>A0A336M2G9_CULSO</name>
<organism evidence="2">
    <name type="scientific">Culicoides sonorensis</name>
    <name type="common">Biting midge</name>
    <dbReference type="NCBI Taxonomy" id="179676"/>
    <lineage>
        <taxon>Eukaryota</taxon>
        <taxon>Metazoa</taxon>
        <taxon>Ecdysozoa</taxon>
        <taxon>Arthropoda</taxon>
        <taxon>Hexapoda</taxon>
        <taxon>Insecta</taxon>
        <taxon>Pterygota</taxon>
        <taxon>Neoptera</taxon>
        <taxon>Endopterygota</taxon>
        <taxon>Diptera</taxon>
        <taxon>Nematocera</taxon>
        <taxon>Chironomoidea</taxon>
        <taxon>Ceratopogonidae</taxon>
        <taxon>Ceratopogoninae</taxon>
        <taxon>Culicoides</taxon>
        <taxon>Monoculicoides</taxon>
    </lineage>
</organism>
<evidence type="ECO:0000259" key="1">
    <source>
        <dbReference type="SMART" id="SM00587"/>
    </source>
</evidence>
<feature type="domain" description="CHK kinase-like" evidence="1">
    <location>
        <begin position="124"/>
        <end position="321"/>
    </location>
</feature>
<evidence type="ECO:0000313" key="2">
    <source>
        <dbReference type="EMBL" id="SSX24402.1"/>
    </source>
</evidence>
<gene>
    <name evidence="2" type="primary">CSON010766</name>
</gene>
<proteinExistence type="predicted"/>
<dbReference type="OMA" id="MSSVICH"/>
<sequence>MTLQNNNHILNAFQHILSKYEGKSIKLKQIKVNAACKPGDNFMSDIKKVTVFSKFGNKRWHLIMKKQIPNKTRRKLFGCDKAFLNEIGAYNYIVPELQKYLVECYIPKSIYAGPSYLNKNEDWIVLENLTVNTFKMMSKLRGLNYLQIINVMKMLGNFHAASISMKLSDSKTFYLIEKSYLTELLFDGSEKNGEIIEKSIQTAITTLTDDNFESNRNAILTLRNLSNGKLYQKMCNLINNSKGFMSSVICHGDLWVNNILFKNGKNSLEVKLVDLQTLRCCSPVFDLLYFMFSSVPINLHKKHLNEFLQIYHESFLASITFNQAAVTEYEDFKMNFTLESLKREYEKSGIFGLGIALWLLPMITFDPNFLPNLNCKSFGKVSLKSQLTSEYKIKLIEILDYLMDKI</sequence>
<accession>A0A336M2G9</accession>
<protein>
    <submittedName>
        <fullName evidence="2">CSON010766 protein</fullName>
    </submittedName>
</protein>
<dbReference type="SMART" id="SM00587">
    <property type="entry name" value="CHK"/>
    <property type="match status" value="1"/>
</dbReference>